<dbReference type="EMBL" id="VLLG01000006">
    <property type="protein sequence ID" value="TWI82578.1"/>
    <property type="molecule type" value="Genomic_DNA"/>
</dbReference>
<accession>A0A562SMZ2</accession>
<name>A0A562SMZ2_CHIJA</name>
<dbReference type="InterPro" id="IPR007527">
    <property type="entry name" value="Znf_SWIM"/>
</dbReference>
<dbReference type="OrthoDB" id="631891at2"/>
<keyword evidence="1" id="KW-0863">Zinc-finger</keyword>
<evidence type="ECO:0000313" key="4">
    <source>
        <dbReference type="Proteomes" id="UP000316778"/>
    </source>
</evidence>
<sequence length="422" mass="49379">MATHKNTRIQGIGLRNSSDPFTILLDAEPYVLTDDALKRQVDERLQRKREWFYPKLKFISMVDTTLKMRLTFRDVSHEMTVGIERDKLHISCTCAQQVETLCLHTYKALERVIGYRSTDYFKEYRPNGLMEIAANHPKYFDRKVIDQGIDVKPKPNLGSVYQLADKMEGIPFSEVLKLPPAPPERKARDTAITYILVSHFRNKYLTFLLPCLGVLNKSQDNIKAFYHFISGTEKEYDPFLTDDQRALNKLCYEMWQQVETQSGSLLEGEPEQERSPAGIFSLWEKAMPLLLQQEFIYSYGLYNKRELKEKPQRARIDRITLVKDRPHLHFQLLDKGPLYQLQMKAAVRDGNIYKYNTETTFFLEEDKKFYLLASLRDAGMAEWMRKAGGHITIFKEHFGDFEQECLDQLRECYAVTTVLAYK</sequence>
<keyword evidence="1" id="KW-0862">Zinc</keyword>
<comment type="caution">
    <text evidence="3">The sequence shown here is derived from an EMBL/GenBank/DDBJ whole genome shotgun (WGS) entry which is preliminary data.</text>
</comment>
<feature type="domain" description="SWIM-type" evidence="2">
    <location>
        <begin position="77"/>
        <end position="113"/>
    </location>
</feature>
<evidence type="ECO:0000256" key="1">
    <source>
        <dbReference type="PROSITE-ProRule" id="PRU00325"/>
    </source>
</evidence>
<organism evidence="3 4">
    <name type="scientific">Chitinophaga japonensis</name>
    <name type="common">Flexibacter japonensis</name>
    <dbReference type="NCBI Taxonomy" id="104662"/>
    <lineage>
        <taxon>Bacteria</taxon>
        <taxon>Pseudomonadati</taxon>
        <taxon>Bacteroidota</taxon>
        <taxon>Chitinophagia</taxon>
        <taxon>Chitinophagales</taxon>
        <taxon>Chitinophagaceae</taxon>
        <taxon>Chitinophaga</taxon>
    </lineage>
</organism>
<evidence type="ECO:0000313" key="3">
    <source>
        <dbReference type="EMBL" id="TWI82578.1"/>
    </source>
</evidence>
<keyword evidence="4" id="KW-1185">Reference proteome</keyword>
<dbReference type="RefSeq" id="WP_145718787.1">
    <property type="nucleotide sequence ID" value="NZ_BAAAFY010000006.1"/>
</dbReference>
<gene>
    <name evidence="3" type="ORF">LX66_5152</name>
</gene>
<evidence type="ECO:0000259" key="2">
    <source>
        <dbReference type="PROSITE" id="PS50966"/>
    </source>
</evidence>
<dbReference type="AlphaFoldDB" id="A0A562SMZ2"/>
<reference evidence="3 4" key="1">
    <citation type="journal article" date="2013" name="Stand. Genomic Sci.">
        <title>Genomic Encyclopedia of Type Strains, Phase I: The one thousand microbial genomes (KMG-I) project.</title>
        <authorList>
            <person name="Kyrpides N.C."/>
            <person name="Woyke T."/>
            <person name="Eisen J.A."/>
            <person name="Garrity G."/>
            <person name="Lilburn T.G."/>
            <person name="Beck B.J."/>
            <person name="Whitman W.B."/>
            <person name="Hugenholtz P."/>
            <person name="Klenk H.P."/>
        </authorList>
    </citation>
    <scope>NUCLEOTIDE SEQUENCE [LARGE SCALE GENOMIC DNA]</scope>
    <source>
        <strain evidence="3 4">DSM 13484</strain>
    </source>
</reference>
<keyword evidence="1" id="KW-0479">Metal-binding</keyword>
<dbReference type="GO" id="GO:0008270">
    <property type="term" value="F:zinc ion binding"/>
    <property type="evidence" value="ECO:0007669"/>
    <property type="project" value="UniProtKB-KW"/>
</dbReference>
<proteinExistence type="predicted"/>
<protein>
    <recommendedName>
        <fullName evidence="2">SWIM-type domain-containing protein</fullName>
    </recommendedName>
</protein>
<dbReference type="Proteomes" id="UP000316778">
    <property type="component" value="Unassembled WGS sequence"/>
</dbReference>
<dbReference type="PROSITE" id="PS50966">
    <property type="entry name" value="ZF_SWIM"/>
    <property type="match status" value="1"/>
</dbReference>